<dbReference type="PANTHER" id="PTHR10622">
    <property type="entry name" value="HET DOMAIN-CONTAINING PROTEIN"/>
    <property type="match status" value="1"/>
</dbReference>
<evidence type="ECO:0000313" key="3">
    <source>
        <dbReference type="EMBL" id="KAF9483340.1"/>
    </source>
</evidence>
<dbReference type="EMBL" id="MU155155">
    <property type="protein sequence ID" value="KAF9483340.1"/>
    <property type="molecule type" value="Genomic_DNA"/>
</dbReference>
<gene>
    <name evidence="3" type="ORF">BDN70DRAFT_929352</name>
</gene>
<organism evidence="3 4">
    <name type="scientific">Pholiota conissans</name>
    <dbReference type="NCBI Taxonomy" id="109636"/>
    <lineage>
        <taxon>Eukaryota</taxon>
        <taxon>Fungi</taxon>
        <taxon>Dikarya</taxon>
        <taxon>Basidiomycota</taxon>
        <taxon>Agaricomycotina</taxon>
        <taxon>Agaricomycetes</taxon>
        <taxon>Agaricomycetidae</taxon>
        <taxon>Agaricales</taxon>
        <taxon>Agaricineae</taxon>
        <taxon>Strophariaceae</taxon>
        <taxon>Pholiota</taxon>
    </lineage>
</organism>
<name>A0A9P6D4R2_9AGAR</name>
<reference evidence="3" key="1">
    <citation type="submission" date="2020-11" db="EMBL/GenBank/DDBJ databases">
        <authorList>
            <consortium name="DOE Joint Genome Institute"/>
            <person name="Ahrendt S."/>
            <person name="Riley R."/>
            <person name="Andreopoulos W."/>
            <person name="Labutti K."/>
            <person name="Pangilinan J."/>
            <person name="Ruiz-Duenas F.J."/>
            <person name="Barrasa J.M."/>
            <person name="Sanchez-Garcia M."/>
            <person name="Camarero S."/>
            <person name="Miyauchi S."/>
            <person name="Serrano A."/>
            <person name="Linde D."/>
            <person name="Babiker R."/>
            <person name="Drula E."/>
            <person name="Ayuso-Fernandez I."/>
            <person name="Pacheco R."/>
            <person name="Padilla G."/>
            <person name="Ferreira P."/>
            <person name="Barriuso J."/>
            <person name="Kellner H."/>
            <person name="Castanera R."/>
            <person name="Alfaro M."/>
            <person name="Ramirez L."/>
            <person name="Pisabarro A.G."/>
            <person name="Kuo A."/>
            <person name="Tritt A."/>
            <person name="Lipzen A."/>
            <person name="He G."/>
            <person name="Yan M."/>
            <person name="Ng V."/>
            <person name="Cullen D."/>
            <person name="Martin F."/>
            <person name="Rosso M.-N."/>
            <person name="Henrissat B."/>
            <person name="Hibbett D."/>
            <person name="Martinez A.T."/>
            <person name="Grigoriev I.V."/>
        </authorList>
    </citation>
    <scope>NUCLEOTIDE SEQUENCE</scope>
    <source>
        <strain evidence="3">CIRM-BRFM 674</strain>
    </source>
</reference>
<dbReference type="AlphaFoldDB" id="A0A9P6D4R2"/>
<evidence type="ECO:0000256" key="1">
    <source>
        <dbReference type="SAM" id="MobiDB-lite"/>
    </source>
</evidence>
<feature type="domain" description="Heterokaryon incompatibility" evidence="2">
    <location>
        <begin position="259"/>
        <end position="310"/>
    </location>
</feature>
<accession>A0A9P6D4R2</accession>
<keyword evidence="4" id="KW-1185">Reference proteome</keyword>
<feature type="region of interest" description="Disordered" evidence="1">
    <location>
        <begin position="100"/>
        <end position="130"/>
    </location>
</feature>
<dbReference type="Pfam" id="PF06985">
    <property type="entry name" value="HET"/>
    <property type="match status" value="1"/>
</dbReference>
<evidence type="ECO:0000313" key="4">
    <source>
        <dbReference type="Proteomes" id="UP000807469"/>
    </source>
</evidence>
<dbReference type="InterPro" id="IPR010730">
    <property type="entry name" value="HET"/>
</dbReference>
<proteinExistence type="predicted"/>
<feature type="compositionally biased region" description="Acidic residues" evidence="1">
    <location>
        <begin position="109"/>
        <end position="118"/>
    </location>
</feature>
<comment type="caution">
    <text evidence="3">The sequence shown here is derived from an EMBL/GenBank/DDBJ whole genome shotgun (WGS) entry which is preliminary data.</text>
</comment>
<dbReference type="Proteomes" id="UP000807469">
    <property type="component" value="Unassembled WGS sequence"/>
</dbReference>
<protein>
    <recommendedName>
        <fullName evidence="2">Heterokaryon incompatibility domain-containing protein</fullName>
    </recommendedName>
</protein>
<feature type="compositionally biased region" description="Polar residues" evidence="1">
    <location>
        <begin position="1"/>
        <end position="10"/>
    </location>
</feature>
<dbReference type="PANTHER" id="PTHR10622:SF10">
    <property type="entry name" value="HET DOMAIN-CONTAINING PROTEIN"/>
    <property type="match status" value="1"/>
</dbReference>
<feature type="region of interest" description="Disordered" evidence="1">
    <location>
        <begin position="1"/>
        <end position="26"/>
    </location>
</feature>
<sequence length="653" mass="72994">MPPSNTTAGTDPSIRSRDQGAGDRPASTITEAQMALLTALRKVIIPLVQTAVPNSQGLDDVPIGREAEDLLAALQNYISSVIRNGTNTRVVDLTDFIEAPETGNGAEMDPQEVEDVGGEPDSSIAELDSPKNCAEGPTNVVTNLPIGNINEQYEIQLKESLTILREHVYNNLPIRLLYFQKSESDNSKLEITLLDRTQVYSYLEQKFLKQLGPSPKEIPAAYTLPAEHWPYDNNRYAILSHTWLRSAPEGYRKLVNFCRVAEADYGISLGWMDTVCIDKSSSSELDESIRSMYKWYTNAGLCITYLADSSLATDLENDRWFTRGWTLQELLASRSLKFYNRSWKRLTLDPNDQMNKNMQQRIQNATGIPSRIMGIPHFVSAESISNRMQWAAKRQVTRGEDTAYSLMGLFGVNMSIAYGEGAERAFFRLVNEILNTMPDSNVLDIFNFGGGSSNSISKLLPATPSMYLDGTDFKFSRGPLTEPMMLTHLGLRIPVLLLPAAPGAPSSGEYTPYGNYFADPVSYTILDVKTLVTASEVQFNMPTCVNVLDATAKEKSFGWVWSRNRLIVAILNCSAAPEDTDIRIPVKCLAALYTYQYEIPKINATTNLQKIRTQNPITFHLRSKVSQAYSEEFYTIPQSELARHGMQFLTMYL</sequence>
<evidence type="ECO:0000259" key="2">
    <source>
        <dbReference type="Pfam" id="PF06985"/>
    </source>
</evidence>